<accession>A0A7L5BUY4</accession>
<dbReference type="EMBL" id="CP049056">
    <property type="protein sequence ID" value="QIE55502.1"/>
    <property type="molecule type" value="Genomic_DNA"/>
</dbReference>
<evidence type="ECO:0000313" key="7">
    <source>
        <dbReference type="Proteomes" id="UP000503336"/>
    </source>
</evidence>
<dbReference type="PROSITE" id="PS50931">
    <property type="entry name" value="HTH_LYSR"/>
    <property type="match status" value="1"/>
</dbReference>
<organism evidence="6 7">
    <name type="scientific">Pikeienuella piscinae</name>
    <dbReference type="NCBI Taxonomy" id="2748098"/>
    <lineage>
        <taxon>Bacteria</taxon>
        <taxon>Pseudomonadati</taxon>
        <taxon>Pseudomonadota</taxon>
        <taxon>Alphaproteobacteria</taxon>
        <taxon>Rhodobacterales</taxon>
        <taxon>Paracoccaceae</taxon>
        <taxon>Pikeienuella</taxon>
    </lineage>
</organism>
<keyword evidence="2" id="KW-0805">Transcription regulation</keyword>
<proteinExistence type="inferred from homology"/>
<dbReference type="InterPro" id="IPR000847">
    <property type="entry name" value="LysR_HTH_N"/>
</dbReference>
<dbReference type="InterPro" id="IPR036388">
    <property type="entry name" value="WH-like_DNA-bd_sf"/>
</dbReference>
<name>A0A7L5BUY4_9RHOB</name>
<comment type="similarity">
    <text evidence="1">Belongs to the LysR transcriptional regulatory family.</text>
</comment>
<evidence type="ECO:0000256" key="1">
    <source>
        <dbReference type="ARBA" id="ARBA00009437"/>
    </source>
</evidence>
<evidence type="ECO:0000256" key="4">
    <source>
        <dbReference type="ARBA" id="ARBA00023163"/>
    </source>
</evidence>
<keyword evidence="4" id="KW-0804">Transcription</keyword>
<dbReference type="InterPro" id="IPR058163">
    <property type="entry name" value="LysR-type_TF_proteobact-type"/>
</dbReference>
<dbReference type="Gene3D" id="3.40.190.290">
    <property type="match status" value="1"/>
</dbReference>
<dbReference type="GO" id="GO:0003700">
    <property type="term" value="F:DNA-binding transcription factor activity"/>
    <property type="evidence" value="ECO:0007669"/>
    <property type="project" value="InterPro"/>
</dbReference>
<dbReference type="PANTHER" id="PTHR30537">
    <property type="entry name" value="HTH-TYPE TRANSCRIPTIONAL REGULATOR"/>
    <property type="match status" value="1"/>
</dbReference>
<dbReference type="AlphaFoldDB" id="A0A7L5BUY4"/>
<dbReference type="SUPFAM" id="SSF46785">
    <property type="entry name" value="Winged helix' DNA-binding domain"/>
    <property type="match status" value="1"/>
</dbReference>
<dbReference type="InterPro" id="IPR005119">
    <property type="entry name" value="LysR_subst-bd"/>
</dbReference>
<dbReference type="Gene3D" id="1.10.10.10">
    <property type="entry name" value="Winged helix-like DNA-binding domain superfamily/Winged helix DNA-binding domain"/>
    <property type="match status" value="1"/>
</dbReference>
<evidence type="ECO:0000256" key="2">
    <source>
        <dbReference type="ARBA" id="ARBA00023015"/>
    </source>
</evidence>
<dbReference type="KEGG" id="hdh:G5B40_08545"/>
<keyword evidence="3" id="KW-0238">DNA-binding</keyword>
<sequence>MPHNGSWDDLRVALAVADAGSVNAAAKALGLNHATVLRRINAFERRRGFTLFERSARGASVAPSAAAMIERLRAVEAAIDGFERAAAGADGRLSGSLRLTSTDSLVVSLLPPHLAAFRAAYPKMSVTLAATNARLDLGRLDAEMTVRPAQALPENLVGERVGAMRMRVWGSAAYLSAHPSGDPADHVWLGVSELLSRSPVHEWQQLLPKSRIAFRADSFVTLAALARDGIGLACIPDCLATGLTRAAAFSETFETGVWVAAHRDLAETPRILACRRFFAAALRADPVLRAQ</sequence>
<keyword evidence="7" id="KW-1185">Reference proteome</keyword>
<dbReference type="Pfam" id="PF03466">
    <property type="entry name" value="LysR_substrate"/>
    <property type="match status" value="1"/>
</dbReference>
<evidence type="ECO:0000256" key="3">
    <source>
        <dbReference type="ARBA" id="ARBA00023125"/>
    </source>
</evidence>
<dbReference type="GO" id="GO:0043565">
    <property type="term" value="F:sequence-specific DNA binding"/>
    <property type="evidence" value="ECO:0007669"/>
    <property type="project" value="TreeGrafter"/>
</dbReference>
<feature type="domain" description="HTH lysR-type" evidence="5">
    <location>
        <begin position="7"/>
        <end position="62"/>
    </location>
</feature>
<reference evidence="6 7" key="1">
    <citation type="submission" date="2020-02" db="EMBL/GenBank/DDBJ databases">
        <title>complete genome sequence of Rhodobacteraceae bacterium.</title>
        <authorList>
            <person name="Park J."/>
            <person name="Kim Y.-S."/>
            <person name="Kim K.-H."/>
        </authorList>
    </citation>
    <scope>NUCLEOTIDE SEQUENCE [LARGE SCALE GENOMIC DNA]</scope>
    <source>
        <strain evidence="6 7">RR4-56</strain>
    </source>
</reference>
<evidence type="ECO:0000313" key="6">
    <source>
        <dbReference type="EMBL" id="QIE55502.1"/>
    </source>
</evidence>
<gene>
    <name evidence="6" type="ORF">G5B40_08545</name>
</gene>
<dbReference type="SUPFAM" id="SSF53850">
    <property type="entry name" value="Periplasmic binding protein-like II"/>
    <property type="match status" value="1"/>
</dbReference>
<protein>
    <submittedName>
        <fullName evidence="6">LysR family transcriptional regulator</fullName>
    </submittedName>
</protein>
<dbReference type="Proteomes" id="UP000503336">
    <property type="component" value="Chromosome"/>
</dbReference>
<evidence type="ECO:0000259" key="5">
    <source>
        <dbReference type="PROSITE" id="PS50931"/>
    </source>
</evidence>
<dbReference type="PANTHER" id="PTHR30537:SF3">
    <property type="entry name" value="TRANSCRIPTIONAL REGULATORY PROTEIN"/>
    <property type="match status" value="1"/>
</dbReference>
<dbReference type="InterPro" id="IPR036390">
    <property type="entry name" value="WH_DNA-bd_sf"/>
</dbReference>
<dbReference type="Pfam" id="PF00126">
    <property type="entry name" value="HTH_1"/>
    <property type="match status" value="1"/>
</dbReference>
<dbReference type="GO" id="GO:0006351">
    <property type="term" value="P:DNA-templated transcription"/>
    <property type="evidence" value="ECO:0007669"/>
    <property type="project" value="TreeGrafter"/>
</dbReference>
<dbReference type="RefSeq" id="WP_165097505.1">
    <property type="nucleotide sequence ID" value="NZ_CP049056.1"/>
</dbReference>